<evidence type="ECO:0000256" key="8">
    <source>
        <dbReference type="ARBA" id="ARBA00022842"/>
    </source>
</evidence>
<evidence type="ECO:0000256" key="13">
    <source>
        <dbReference type="HAMAP-Rule" id="MF_00047"/>
    </source>
</evidence>
<evidence type="ECO:0000313" key="16">
    <source>
        <dbReference type="EMBL" id="GAA5140256.1"/>
    </source>
</evidence>
<comment type="cofactor">
    <cofactor evidence="1">
        <name>Mn(2+)</name>
        <dbReference type="ChEBI" id="CHEBI:29035"/>
    </cofactor>
</comment>
<dbReference type="InterPro" id="IPR013815">
    <property type="entry name" value="ATP_grasp_subdomain_1"/>
</dbReference>
<dbReference type="PANTHER" id="PTHR23132:SF25">
    <property type="entry name" value="D-ALANINE--D-ALANINE LIGASE A"/>
    <property type="match status" value="1"/>
</dbReference>
<name>A0ABP9P4R0_9PSEU</name>
<evidence type="ECO:0000256" key="12">
    <source>
        <dbReference type="ARBA" id="ARBA00023316"/>
    </source>
</evidence>
<gene>
    <name evidence="13" type="primary">ddl</name>
    <name evidence="16" type="ORF">GCM10023320_77650</name>
</gene>
<evidence type="ECO:0000256" key="3">
    <source>
        <dbReference type="ARBA" id="ARBA00010871"/>
    </source>
</evidence>
<dbReference type="InterPro" id="IPR016185">
    <property type="entry name" value="PreATP-grasp_dom_sf"/>
</dbReference>
<dbReference type="InterPro" id="IPR011095">
    <property type="entry name" value="Dala_Dala_lig_C"/>
</dbReference>
<organism evidence="16 17">
    <name type="scientific">Pseudonocardia adelaidensis</name>
    <dbReference type="NCBI Taxonomy" id="648754"/>
    <lineage>
        <taxon>Bacteria</taxon>
        <taxon>Bacillati</taxon>
        <taxon>Actinomycetota</taxon>
        <taxon>Actinomycetes</taxon>
        <taxon>Pseudonocardiales</taxon>
        <taxon>Pseudonocardiaceae</taxon>
        <taxon>Pseudonocardia</taxon>
    </lineage>
</organism>
<comment type="pathway">
    <text evidence="13">Cell wall biogenesis; peptidoglycan biosynthesis.</text>
</comment>
<keyword evidence="17" id="KW-1185">Reference proteome</keyword>
<dbReference type="Gene3D" id="3.40.50.20">
    <property type="match status" value="1"/>
</dbReference>
<comment type="cofactor">
    <cofactor evidence="2">
        <name>Mg(2+)</name>
        <dbReference type="ChEBI" id="CHEBI:18420"/>
    </cofactor>
</comment>
<keyword evidence="5" id="KW-0479">Metal-binding</keyword>
<dbReference type="EC" id="6.3.2.4" evidence="13"/>
<accession>A0ABP9P4R0</accession>
<dbReference type="Proteomes" id="UP001500804">
    <property type="component" value="Unassembled WGS sequence"/>
</dbReference>
<dbReference type="InterPro" id="IPR011761">
    <property type="entry name" value="ATP-grasp"/>
</dbReference>
<reference evidence="17" key="1">
    <citation type="journal article" date="2019" name="Int. J. Syst. Evol. Microbiol.">
        <title>The Global Catalogue of Microorganisms (GCM) 10K type strain sequencing project: providing services to taxonomists for standard genome sequencing and annotation.</title>
        <authorList>
            <consortium name="The Broad Institute Genomics Platform"/>
            <consortium name="The Broad Institute Genome Sequencing Center for Infectious Disease"/>
            <person name="Wu L."/>
            <person name="Ma J."/>
        </authorList>
    </citation>
    <scope>NUCLEOTIDE SEQUENCE [LARGE SCALE GENOMIC DNA]</scope>
    <source>
        <strain evidence="17">JCM 18302</strain>
    </source>
</reference>
<sequence>MLFGGRSGEHEISCASAAAVLANLDRRRYETVAVRIGRDGVWACVSAVPDLPTVGAALRWQQNGFPPTGDLTPVSSIFNAMRELTRCDVVFPVLHGPYGEDGTLQAMLGGLGIPFVGNGVTSSALSMDKDYTKKIAASVGVAVTDGVVLRPGRYEVTAADRERLGLPVFVKPAREGSSIGVSRVDDWAELPDAVDLACKSDGKVLVEAAVIGREIDIGVLERPGGDLEVSPPLEILTSSEHNFFDYRAKYSDADTVLDVPATLDAAITEALAQDALLLFRALDCSGLLRVDFFVRADGRTVLNEVNTFPGFSSASQYPRMWQAAGLGYRDLLDVLVDTARARPIHPSRRA</sequence>
<dbReference type="InterPro" id="IPR000291">
    <property type="entry name" value="D-Ala_lig_Van_CS"/>
</dbReference>
<keyword evidence="13" id="KW-0963">Cytoplasm</keyword>
<evidence type="ECO:0000259" key="15">
    <source>
        <dbReference type="PROSITE" id="PS50975"/>
    </source>
</evidence>
<keyword evidence="12 13" id="KW-0961">Cell wall biogenesis/degradation</keyword>
<keyword evidence="9 13" id="KW-0133">Cell shape</keyword>
<evidence type="ECO:0000256" key="7">
    <source>
        <dbReference type="ARBA" id="ARBA00022840"/>
    </source>
</evidence>
<dbReference type="PANTHER" id="PTHR23132">
    <property type="entry name" value="D-ALANINE--D-ALANINE LIGASE"/>
    <property type="match status" value="1"/>
</dbReference>
<evidence type="ECO:0000256" key="5">
    <source>
        <dbReference type="ARBA" id="ARBA00022723"/>
    </source>
</evidence>
<evidence type="ECO:0000256" key="10">
    <source>
        <dbReference type="ARBA" id="ARBA00022984"/>
    </source>
</evidence>
<evidence type="ECO:0000256" key="4">
    <source>
        <dbReference type="ARBA" id="ARBA00022598"/>
    </source>
</evidence>
<comment type="function">
    <text evidence="13">Cell wall formation.</text>
</comment>
<dbReference type="Gene3D" id="3.30.1490.20">
    <property type="entry name" value="ATP-grasp fold, A domain"/>
    <property type="match status" value="1"/>
</dbReference>
<dbReference type="PIRSF" id="PIRSF039102">
    <property type="entry name" value="Ddl/VanB"/>
    <property type="match status" value="1"/>
</dbReference>
<evidence type="ECO:0000256" key="6">
    <source>
        <dbReference type="ARBA" id="ARBA00022741"/>
    </source>
</evidence>
<comment type="similarity">
    <text evidence="3 13">Belongs to the D-alanine--D-alanine ligase family.</text>
</comment>
<keyword evidence="10 13" id="KW-0573">Peptidoglycan synthesis</keyword>
<dbReference type="InterPro" id="IPR011127">
    <property type="entry name" value="Dala_Dala_lig_N"/>
</dbReference>
<evidence type="ECO:0000256" key="2">
    <source>
        <dbReference type="ARBA" id="ARBA00001946"/>
    </source>
</evidence>
<evidence type="ECO:0000256" key="9">
    <source>
        <dbReference type="ARBA" id="ARBA00022960"/>
    </source>
</evidence>
<dbReference type="Pfam" id="PF01820">
    <property type="entry name" value="Dala_Dala_lig_N"/>
    <property type="match status" value="1"/>
</dbReference>
<dbReference type="PROSITE" id="PS00843">
    <property type="entry name" value="DALA_DALA_LIGASE_1"/>
    <property type="match status" value="1"/>
</dbReference>
<keyword evidence="11" id="KW-0464">Manganese</keyword>
<dbReference type="Gene3D" id="3.30.470.20">
    <property type="entry name" value="ATP-grasp fold, B domain"/>
    <property type="match status" value="1"/>
</dbReference>
<evidence type="ECO:0000313" key="17">
    <source>
        <dbReference type="Proteomes" id="UP001500804"/>
    </source>
</evidence>
<evidence type="ECO:0000256" key="1">
    <source>
        <dbReference type="ARBA" id="ARBA00001936"/>
    </source>
</evidence>
<dbReference type="InterPro" id="IPR005905">
    <property type="entry name" value="D_ala_D_ala"/>
</dbReference>
<feature type="domain" description="ATP-grasp" evidence="15">
    <location>
        <begin position="133"/>
        <end position="337"/>
    </location>
</feature>
<proteinExistence type="inferred from homology"/>
<dbReference type="GO" id="GO:0016874">
    <property type="term" value="F:ligase activity"/>
    <property type="evidence" value="ECO:0007669"/>
    <property type="project" value="UniProtKB-KW"/>
</dbReference>
<dbReference type="EMBL" id="BAABJO010000047">
    <property type="protein sequence ID" value="GAA5140256.1"/>
    <property type="molecule type" value="Genomic_DNA"/>
</dbReference>
<dbReference type="NCBIfam" id="NF002528">
    <property type="entry name" value="PRK01966.1-4"/>
    <property type="match status" value="1"/>
</dbReference>
<dbReference type="Pfam" id="PF07478">
    <property type="entry name" value="Dala_Dala_lig_C"/>
    <property type="match status" value="1"/>
</dbReference>
<comment type="caution">
    <text evidence="16">The sequence shown here is derived from an EMBL/GenBank/DDBJ whole genome shotgun (WGS) entry which is preliminary data.</text>
</comment>
<dbReference type="PROSITE" id="PS50975">
    <property type="entry name" value="ATP_GRASP"/>
    <property type="match status" value="1"/>
</dbReference>
<dbReference type="HAMAP" id="MF_00047">
    <property type="entry name" value="Dala_Dala_lig"/>
    <property type="match status" value="1"/>
</dbReference>
<keyword evidence="8" id="KW-0460">Magnesium</keyword>
<keyword evidence="7 14" id="KW-0067">ATP-binding</keyword>
<dbReference type="NCBIfam" id="TIGR01205">
    <property type="entry name" value="D_ala_D_alaTIGR"/>
    <property type="match status" value="1"/>
</dbReference>
<comment type="subcellular location">
    <subcellularLocation>
        <location evidence="13">Cytoplasm</location>
    </subcellularLocation>
</comment>
<evidence type="ECO:0000256" key="14">
    <source>
        <dbReference type="PROSITE-ProRule" id="PRU00409"/>
    </source>
</evidence>
<keyword evidence="4 13" id="KW-0436">Ligase</keyword>
<comment type="catalytic activity">
    <reaction evidence="13">
        <text>2 D-alanine + ATP = D-alanyl-D-alanine + ADP + phosphate + H(+)</text>
        <dbReference type="Rhea" id="RHEA:11224"/>
        <dbReference type="ChEBI" id="CHEBI:15378"/>
        <dbReference type="ChEBI" id="CHEBI:30616"/>
        <dbReference type="ChEBI" id="CHEBI:43474"/>
        <dbReference type="ChEBI" id="CHEBI:57416"/>
        <dbReference type="ChEBI" id="CHEBI:57822"/>
        <dbReference type="ChEBI" id="CHEBI:456216"/>
        <dbReference type="EC" id="6.3.2.4"/>
    </reaction>
</comment>
<keyword evidence="6 14" id="KW-0547">Nucleotide-binding</keyword>
<dbReference type="SUPFAM" id="SSF56059">
    <property type="entry name" value="Glutathione synthetase ATP-binding domain-like"/>
    <property type="match status" value="1"/>
</dbReference>
<protein>
    <recommendedName>
        <fullName evidence="13">D-alanine--D-alanine ligase</fullName>
        <ecNumber evidence="13">6.3.2.4</ecNumber>
    </recommendedName>
    <alternativeName>
        <fullName evidence="13">D-Ala-D-Ala ligase</fullName>
    </alternativeName>
    <alternativeName>
        <fullName evidence="13">D-alanylalanine synthetase</fullName>
    </alternativeName>
</protein>
<dbReference type="SUPFAM" id="SSF52440">
    <property type="entry name" value="PreATP-grasp domain"/>
    <property type="match status" value="1"/>
</dbReference>
<evidence type="ECO:0000256" key="11">
    <source>
        <dbReference type="ARBA" id="ARBA00023211"/>
    </source>
</evidence>